<sequence>MIQCMLVFTKWEPDYVTQVLDDIETMFTDFTLGKTQKIMNPRVFDKLEFGKPNEEVVKLRCELMLNCVSECMETQCRVWGKGLAMVSRHNRLAQDVYKEIVGWEDIKDSMVDELVDKDMSGKGYKTWLDFDVEVFEYGVEIESWLIDSLINEVVEDILVL</sequence>
<evidence type="ECO:0000313" key="3">
    <source>
        <dbReference type="Proteomes" id="UP000235145"/>
    </source>
</evidence>
<dbReference type="Proteomes" id="UP000235145">
    <property type="component" value="Unassembled WGS sequence"/>
</dbReference>
<accession>A0A9R1X4V7</accession>
<dbReference type="PANTHER" id="PTHR21726:SF73">
    <property type="entry name" value="DUF3741-ASSOCIATED SEQUENCE MOTIF PROTEIN-RELATED"/>
    <property type="match status" value="1"/>
</dbReference>
<comment type="caution">
    <text evidence="2">The sequence shown here is derived from an EMBL/GenBank/DDBJ whole genome shotgun (WGS) entry which is preliminary data.</text>
</comment>
<dbReference type="EMBL" id="NBSK02000006">
    <property type="protein sequence ID" value="KAJ0199371.1"/>
    <property type="molecule type" value="Genomic_DNA"/>
</dbReference>
<name>A0A9R1X4V7_LACSA</name>
<dbReference type="PANTHER" id="PTHR21726">
    <property type="entry name" value="PHOSPHATIDYLINOSITOL N-ACETYLGLUCOSAMINYLTRANSFERASE SUBUNIT P DOWN SYNDROME CRITICAL REGION PROTEIN 5 -RELATED"/>
    <property type="match status" value="1"/>
</dbReference>
<feature type="domain" description="DUF4378" evidence="1">
    <location>
        <begin position="14"/>
        <end position="152"/>
    </location>
</feature>
<organism evidence="2 3">
    <name type="scientific">Lactuca sativa</name>
    <name type="common">Garden lettuce</name>
    <dbReference type="NCBI Taxonomy" id="4236"/>
    <lineage>
        <taxon>Eukaryota</taxon>
        <taxon>Viridiplantae</taxon>
        <taxon>Streptophyta</taxon>
        <taxon>Embryophyta</taxon>
        <taxon>Tracheophyta</taxon>
        <taxon>Spermatophyta</taxon>
        <taxon>Magnoliopsida</taxon>
        <taxon>eudicotyledons</taxon>
        <taxon>Gunneridae</taxon>
        <taxon>Pentapetalae</taxon>
        <taxon>asterids</taxon>
        <taxon>campanulids</taxon>
        <taxon>Asterales</taxon>
        <taxon>Asteraceae</taxon>
        <taxon>Cichorioideae</taxon>
        <taxon>Cichorieae</taxon>
        <taxon>Lactucinae</taxon>
        <taxon>Lactuca</taxon>
    </lineage>
</organism>
<dbReference type="AlphaFoldDB" id="A0A9R1X4V7"/>
<protein>
    <recommendedName>
        <fullName evidence="1">DUF4378 domain-containing protein</fullName>
    </recommendedName>
</protein>
<proteinExistence type="predicted"/>
<dbReference type="Pfam" id="PF14309">
    <property type="entry name" value="DUF4378"/>
    <property type="match status" value="1"/>
</dbReference>
<dbReference type="InterPro" id="IPR025486">
    <property type="entry name" value="DUF4378"/>
</dbReference>
<gene>
    <name evidence="2" type="ORF">LSAT_V11C600306130</name>
</gene>
<evidence type="ECO:0000313" key="2">
    <source>
        <dbReference type="EMBL" id="KAJ0199371.1"/>
    </source>
</evidence>
<reference evidence="2 3" key="1">
    <citation type="journal article" date="2017" name="Nat. Commun.">
        <title>Genome assembly with in vitro proximity ligation data and whole-genome triplication in lettuce.</title>
        <authorList>
            <person name="Reyes-Chin-Wo S."/>
            <person name="Wang Z."/>
            <person name="Yang X."/>
            <person name="Kozik A."/>
            <person name="Arikit S."/>
            <person name="Song C."/>
            <person name="Xia L."/>
            <person name="Froenicke L."/>
            <person name="Lavelle D.O."/>
            <person name="Truco M.J."/>
            <person name="Xia R."/>
            <person name="Zhu S."/>
            <person name="Xu C."/>
            <person name="Xu H."/>
            <person name="Xu X."/>
            <person name="Cox K."/>
            <person name="Korf I."/>
            <person name="Meyers B.C."/>
            <person name="Michelmore R.W."/>
        </authorList>
    </citation>
    <scope>NUCLEOTIDE SEQUENCE [LARGE SCALE GENOMIC DNA]</scope>
    <source>
        <strain evidence="3">cv. Salinas</strain>
        <tissue evidence="2">Seedlings</tissue>
    </source>
</reference>
<evidence type="ECO:0000259" key="1">
    <source>
        <dbReference type="Pfam" id="PF14309"/>
    </source>
</evidence>
<keyword evidence="3" id="KW-1185">Reference proteome</keyword>